<dbReference type="GO" id="GO:0004177">
    <property type="term" value="F:aminopeptidase activity"/>
    <property type="evidence" value="ECO:0007669"/>
    <property type="project" value="UniProtKB-KW"/>
</dbReference>
<keyword evidence="1" id="KW-0479">Metal-binding</keyword>
<name>M7NTG0_9BACT</name>
<keyword evidence="2" id="KW-0378">Hydrolase</keyword>
<dbReference type="GO" id="GO:0046872">
    <property type="term" value="F:metal ion binding"/>
    <property type="evidence" value="ECO:0007669"/>
    <property type="project" value="UniProtKB-KW"/>
</dbReference>
<keyword evidence="3" id="KW-0031">Aminopeptidase</keyword>
<dbReference type="MEROPS" id="M42.006"/>
<proteinExistence type="predicted"/>
<dbReference type="PANTHER" id="PTHR32481">
    <property type="entry name" value="AMINOPEPTIDASE"/>
    <property type="match status" value="1"/>
</dbReference>
<dbReference type="Gene3D" id="3.40.630.10">
    <property type="entry name" value="Zn peptidases"/>
    <property type="match status" value="2"/>
</dbReference>
<sequence length="304" mass="34275">MDLSLLRDLCSIHAPCGEEATLAEYLLRYIKRNSPRWKVQPKVLVGPQLQDCIMLVFGNPRTAVLAHMDSIGFTVRYQDQLVPIGGPHAETGYILTGKDRLGPIECQLVEDDGQLSYRFGRAIERGTSLVFKPNWREEEDSIQCCYLDNRLGVFNALKLCETLENGIICFTAWEEHGGGSVPILARIMYEEYGVQQALISDITWVTEGVHPGKGVVISMRDRNIPRRSWVNRIIALAQESGIDYQLEVEGGGSSDGRELQQSPYPFDWCFIGAPEEGVHSPDELVHKHDIACMLQLYQHLMEKL</sequence>
<dbReference type="RefSeq" id="WP_009196493.1">
    <property type="nucleotide sequence ID" value="NZ_AODQ01000092.1"/>
</dbReference>
<accession>M7NTG0</accession>
<gene>
    <name evidence="3" type="ORF">ADICEAN_03108</name>
</gene>
<dbReference type="OrthoDB" id="867380at2"/>
<dbReference type="Pfam" id="PF05343">
    <property type="entry name" value="Peptidase_M42"/>
    <property type="match status" value="1"/>
</dbReference>
<dbReference type="AlphaFoldDB" id="M7NTG0"/>
<dbReference type="STRING" id="1279009.ADICEAN_03108"/>
<dbReference type="InterPro" id="IPR008007">
    <property type="entry name" value="Peptidase_M42"/>
</dbReference>
<dbReference type="EMBL" id="AODQ01000092">
    <property type="protein sequence ID" value="EMR01749.1"/>
    <property type="molecule type" value="Genomic_DNA"/>
</dbReference>
<dbReference type="SUPFAM" id="SSF53187">
    <property type="entry name" value="Zn-dependent exopeptidases"/>
    <property type="match status" value="1"/>
</dbReference>
<evidence type="ECO:0000313" key="4">
    <source>
        <dbReference type="Proteomes" id="UP000011910"/>
    </source>
</evidence>
<keyword evidence="4" id="KW-1185">Reference proteome</keyword>
<comment type="caution">
    <text evidence="3">The sequence shown here is derived from an EMBL/GenBank/DDBJ whole genome shotgun (WGS) entry which is preliminary data.</text>
</comment>
<evidence type="ECO:0000256" key="2">
    <source>
        <dbReference type="ARBA" id="ARBA00022801"/>
    </source>
</evidence>
<evidence type="ECO:0000256" key="1">
    <source>
        <dbReference type="ARBA" id="ARBA00022723"/>
    </source>
</evidence>
<organism evidence="3 4">
    <name type="scientific">Cesiribacter andamanensis AMV16</name>
    <dbReference type="NCBI Taxonomy" id="1279009"/>
    <lineage>
        <taxon>Bacteria</taxon>
        <taxon>Pseudomonadati</taxon>
        <taxon>Bacteroidota</taxon>
        <taxon>Cytophagia</taxon>
        <taxon>Cytophagales</taxon>
        <taxon>Cesiribacteraceae</taxon>
        <taxon>Cesiribacter</taxon>
    </lineage>
</organism>
<dbReference type="eggNOG" id="COG1363">
    <property type="taxonomic scope" value="Bacteria"/>
</dbReference>
<evidence type="ECO:0000313" key="3">
    <source>
        <dbReference type="EMBL" id="EMR01749.1"/>
    </source>
</evidence>
<dbReference type="InterPro" id="IPR051464">
    <property type="entry name" value="Peptidase_M42_aminopept"/>
</dbReference>
<protein>
    <submittedName>
        <fullName evidence="3">Exoaminopeptidase</fullName>
    </submittedName>
</protein>
<dbReference type="Proteomes" id="UP000011910">
    <property type="component" value="Unassembled WGS sequence"/>
</dbReference>
<dbReference type="PANTHER" id="PTHR32481:SF0">
    <property type="entry name" value="AMINOPEPTIDASE YPDE-RELATED"/>
    <property type="match status" value="1"/>
</dbReference>
<keyword evidence="3" id="KW-0645">Protease</keyword>
<reference evidence="3 4" key="1">
    <citation type="journal article" date="2013" name="Genome Announc.">
        <title>Draft Genome Sequence of Cesiribacter andamanensis Strain AMV16T, Isolated from a Soil Sample from a Mud Volcano in the Andaman Islands, India.</title>
        <authorList>
            <person name="Shivaji S."/>
            <person name="Ara S."/>
            <person name="Begum Z."/>
            <person name="Srinivas T.N."/>
            <person name="Singh A."/>
            <person name="Kumar Pinnaka A."/>
        </authorList>
    </citation>
    <scope>NUCLEOTIDE SEQUENCE [LARGE SCALE GENOMIC DNA]</scope>
    <source>
        <strain evidence="3 4">AMV16</strain>
    </source>
</reference>